<keyword evidence="9" id="KW-1185">Reference proteome</keyword>
<dbReference type="EMBL" id="JAHDYS010000018">
    <property type="protein sequence ID" value="MBT1073203.1"/>
    <property type="molecule type" value="Genomic_DNA"/>
</dbReference>
<reference evidence="8 9" key="1">
    <citation type="submission" date="2021-05" db="EMBL/GenBank/DDBJ databases">
        <title>The draft genome of Geobacter chapellei DSM 13688.</title>
        <authorList>
            <person name="Xu Z."/>
            <person name="Masuda Y."/>
            <person name="Itoh H."/>
            <person name="Senoo K."/>
        </authorList>
    </citation>
    <scope>NUCLEOTIDE SEQUENCE [LARGE SCALE GENOMIC DNA]</scope>
    <source>
        <strain evidence="8 9">DSM 13688</strain>
    </source>
</reference>
<dbReference type="CDD" id="cd00009">
    <property type="entry name" value="AAA"/>
    <property type="match status" value="1"/>
</dbReference>
<dbReference type="PANTHER" id="PTHR32071:SF13">
    <property type="entry name" value="RESPONSE REGULATOR HSFA"/>
    <property type="match status" value="1"/>
</dbReference>
<keyword evidence="4" id="KW-0804">Transcription</keyword>
<dbReference type="PROSITE" id="PS50045">
    <property type="entry name" value="SIGMA54_INTERACT_4"/>
    <property type="match status" value="1"/>
</dbReference>
<dbReference type="InterPro" id="IPR003593">
    <property type="entry name" value="AAA+_ATPase"/>
</dbReference>
<comment type="caution">
    <text evidence="8">The sequence shown here is derived from an EMBL/GenBank/DDBJ whole genome shotgun (WGS) entry which is preliminary data.</text>
</comment>
<organism evidence="8 9">
    <name type="scientific">Pelotalea chapellei</name>
    <dbReference type="NCBI Taxonomy" id="44671"/>
    <lineage>
        <taxon>Bacteria</taxon>
        <taxon>Pseudomonadati</taxon>
        <taxon>Thermodesulfobacteriota</taxon>
        <taxon>Desulfuromonadia</taxon>
        <taxon>Geobacterales</taxon>
        <taxon>Geobacteraceae</taxon>
        <taxon>Pelotalea</taxon>
    </lineage>
</organism>
<dbReference type="Pfam" id="PF00158">
    <property type="entry name" value="Sigma54_activat"/>
    <property type="match status" value="1"/>
</dbReference>
<proteinExistence type="predicted"/>
<dbReference type="SMART" id="SM00382">
    <property type="entry name" value="AAA"/>
    <property type="match status" value="1"/>
</dbReference>
<feature type="domain" description="Response regulatory" evidence="7">
    <location>
        <begin position="8"/>
        <end position="123"/>
    </location>
</feature>
<dbReference type="SUPFAM" id="SSF52540">
    <property type="entry name" value="P-loop containing nucleoside triphosphate hydrolases"/>
    <property type="match status" value="1"/>
</dbReference>
<feature type="modified residue" description="4-aspartylphosphate" evidence="5">
    <location>
        <position position="58"/>
    </location>
</feature>
<dbReference type="SUPFAM" id="SSF46689">
    <property type="entry name" value="Homeodomain-like"/>
    <property type="match status" value="1"/>
</dbReference>
<evidence type="ECO:0000256" key="4">
    <source>
        <dbReference type="ARBA" id="ARBA00023163"/>
    </source>
</evidence>
<dbReference type="InterPro" id="IPR027417">
    <property type="entry name" value="P-loop_NTPase"/>
</dbReference>
<dbReference type="Gene3D" id="1.10.10.60">
    <property type="entry name" value="Homeodomain-like"/>
    <property type="match status" value="1"/>
</dbReference>
<dbReference type="InterPro" id="IPR058031">
    <property type="entry name" value="AAA_lid_NorR"/>
</dbReference>
<sequence>MLENSSFHVLVVDDEQNTIKACAATLKMNDIKNVTTESDSRKLMDIMAAKPVDIVLLDLFMPHVSGMEILPVLRERYPHVPVIVVTAAYELDRAVECMKMGAFDFLIKPVESDRLVTTITKAIEWRMLNDQISDLRDHLVSDYLDNPAAFDEIVTCSRKMHSIFQYIEVVARSNRPVMITGESGTGKELVARAIHRLSGCSGKLVSVNLAGLDDTMFSDTLFGHRKGAFTNADQAREGLIVQAAGGVLFMDEIGDLGESSQIKLLRLLQEREFYPVGSDAPRKCEARIVCASNKNIKDLVASGRFRNDLYYRLCMHHVMLPPLRERKEDIPLLVEHFIAQEAKENGQRAPSYPRELLALLNTYHFPGNIRELQGMVIDAVTRRQSGMISMESFRRLIAPGLTLEISIRPKMDHEALRQKLEEIWGHFPTLREAEECVIDTALKLAGGNQGIAAAMLGLKRQTLNMRLKSRLEREINQEP</sequence>
<dbReference type="Gene3D" id="3.40.50.300">
    <property type="entry name" value="P-loop containing nucleotide triphosphate hydrolases"/>
    <property type="match status" value="1"/>
</dbReference>
<dbReference type="Pfam" id="PF25601">
    <property type="entry name" value="AAA_lid_14"/>
    <property type="match status" value="1"/>
</dbReference>
<dbReference type="InterPro" id="IPR001789">
    <property type="entry name" value="Sig_transdc_resp-reg_receiver"/>
</dbReference>
<dbReference type="SMART" id="SM00448">
    <property type="entry name" value="REC"/>
    <property type="match status" value="1"/>
</dbReference>
<dbReference type="Pfam" id="PF00072">
    <property type="entry name" value="Response_reg"/>
    <property type="match status" value="1"/>
</dbReference>
<evidence type="ECO:0000259" key="7">
    <source>
        <dbReference type="PROSITE" id="PS50110"/>
    </source>
</evidence>
<protein>
    <submittedName>
        <fullName evidence="8">Sigma-54 dependent transcriptional regulator</fullName>
    </submittedName>
</protein>
<accession>A0ABS5UBZ4</accession>
<evidence type="ECO:0000259" key="6">
    <source>
        <dbReference type="PROSITE" id="PS50045"/>
    </source>
</evidence>
<dbReference type="RefSeq" id="WP_214301010.1">
    <property type="nucleotide sequence ID" value="NZ_JAHDYS010000018.1"/>
</dbReference>
<keyword evidence="2" id="KW-0067">ATP-binding</keyword>
<evidence type="ECO:0000256" key="3">
    <source>
        <dbReference type="ARBA" id="ARBA00023015"/>
    </source>
</evidence>
<dbReference type="InterPro" id="IPR011006">
    <property type="entry name" value="CheY-like_superfamily"/>
</dbReference>
<feature type="domain" description="Sigma-54 factor interaction" evidence="6">
    <location>
        <begin position="153"/>
        <end position="381"/>
    </location>
</feature>
<dbReference type="Gene3D" id="3.40.50.2300">
    <property type="match status" value="1"/>
</dbReference>
<gene>
    <name evidence="8" type="ORF">KJB30_15520</name>
</gene>
<evidence type="ECO:0000256" key="5">
    <source>
        <dbReference type="PROSITE-ProRule" id="PRU00169"/>
    </source>
</evidence>
<dbReference type="PROSITE" id="PS00675">
    <property type="entry name" value="SIGMA54_INTERACT_1"/>
    <property type="match status" value="1"/>
</dbReference>
<dbReference type="SUPFAM" id="SSF52172">
    <property type="entry name" value="CheY-like"/>
    <property type="match status" value="1"/>
</dbReference>
<evidence type="ECO:0000256" key="2">
    <source>
        <dbReference type="ARBA" id="ARBA00022840"/>
    </source>
</evidence>
<dbReference type="InterPro" id="IPR009057">
    <property type="entry name" value="Homeodomain-like_sf"/>
</dbReference>
<dbReference type="InterPro" id="IPR002197">
    <property type="entry name" value="HTH_Fis"/>
</dbReference>
<dbReference type="InterPro" id="IPR002078">
    <property type="entry name" value="Sigma_54_int"/>
</dbReference>
<dbReference type="Gene3D" id="1.10.8.60">
    <property type="match status" value="1"/>
</dbReference>
<dbReference type="Pfam" id="PF02954">
    <property type="entry name" value="HTH_8"/>
    <property type="match status" value="1"/>
</dbReference>
<dbReference type="PROSITE" id="PS50110">
    <property type="entry name" value="RESPONSE_REGULATORY"/>
    <property type="match status" value="1"/>
</dbReference>
<evidence type="ECO:0000256" key="1">
    <source>
        <dbReference type="ARBA" id="ARBA00022741"/>
    </source>
</evidence>
<dbReference type="PANTHER" id="PTHR32071">
    <property type="entry name" value="TRANSCRIPTIONAL REGULATORY PROTEIN"/>
    <property type="match status" value="1"/>
</dbReference>
<evidence type="ECO:0000313" key="9">
    <source>
        <dbReference type="Proteomes" id="UP000784128"/>
    </source>
</evidence>
<dbReference type="InterPro" id="IPR025662">
    <property type="entry name" value="Sigma_54_int_dom_ATP-bd_1"/>
</dbReference>
<keyword evidence="5" id="KW-0597">Phosphoprotein</keyword>
<evidence type="ECO:0000313" key="8">
    <source>
        <dbReference type="EMBL" id="MBT1073203.1"/>
    </source>
</evidence>
<dbReference type="Proteomes" id="UP000784128">
    <property type="component" value="Unassembled WGS sequence"/>
</dbReference>
<keyword evidence="3" id="KW-0805">Transcription regulation</keyword>
<name>A0ABS5UBZ4_9BACT</name>
<keyword evidence="1" id="KW-0547">Nucleotide-binding</keyword>